<keyword evidence="2" id="KW-1185">Reference proteome</keyword>
<evidence type="ECO:0000313" key="2">
    <source>
        <dbReference type="Proteomes" id="UP000741863"/>
    </source>
</evidence>
<comment type="caution">
    <text evidence="1">The sequence shown here is derived from an EMBL/GenBank/DDBJ whole genome shotgun (WGS) entry which is preliminary data.</text>
</comment>
<dbReference type="EMBL" id="JAFBEC010000004">
    <property type="protein sequence ID" value="MBM7632611.1"/>
    <property type="molecule type" value="Genomic_DNA"/>
</dbReference>
<gene>
    <name evidence="1" type="ORF">JOD17_001705</name>
</gene>
<sequence length="142" mass="16491">MRDQAENLRKQMNAFVDHDSATFAMITSDDTFHEGVDLSYDVRFNDRITGDEHFAVLVICEFEQAHLLQLYRRMKRYCNQLVNVSQYVLVSTAKDESLQLVQNIIETSDTYLNVNVRFSRSLRDIQGIEDVCHTLIKERGAP</sequence>
<organism evidence="1 2">
    <name type="scientific">Geomicrobium sediminis</name>
    <dbReference type="NCBI Taxonomy" id="1347788"/>
    <lineage>
        <taxon>Bacteria</taxon>
        <taxon>Bacillati</taxon>
        <taxon>Bacillota</taxon>
        <taxon>Bacilli</taxon>
        <taxon>Bacillales</taxon>
        <taxon>Geomicrobium</taxon>
    </lineage>
</organism>
<accession>A0ABS2PBX4</accession>
<dbReference type="Proteomes" id="UP000741863">
    <property type="component" value="Unassembled WGS sequence"/>
</dbReference>
<name>A0ABS2PBX4_9BACL</name>
<dbReference type="RefSeq" id="WP_204696939.1">
    <property type="nucleotide sequence ID" value="NZ_JAFBEC010000004.1"/>
</dbReference>
<evidence type="ECO:0000313" key="1">
    <source>
        <dbReference type="EMBL" id="MBM7632611.1"/>
    </source>
</evidence>
<reference evidence="1 2" key="1">
    <citation type="submission" date="2021-01" db="EMBL/GenBank/DDBJ databases">
        <title>Genomic Encyclopedia of Type Strains, Phase IV (KMG-IV): sequencing the most valuable type-strain genomes for metagenomic binning, comparative biology and taxonomic classification.</title>
        <authorList>
            <person name="Goeker M."/>
        </authorList>
    </citation>
    <scope>NUCLEOTIDE SEQUENCE [LARGE SCALE GENOMIC DNA]</scope>
    <source>
        <strain evidence="1 2">DSM 25540</strain>
    </source>
</reference>
<protein>
    <submittedName>
        <fullName evidence="1">Uncharacterized protein</fullName>
    </submittedName>
</protein>
<proteinExistence type="predicted"/>